<evidence type="ECO:0000256" key="4">
    <source>
        <dbReference type="ARBA" id="ARBA00023004"/>
    </source>
</evidence>
<evidence type="ECO:0000256" key="5">
    <source>
        <dbReference type="ARBA" id="ARBA00023014"/>
    </source>
</evidence>
<dbReference type="PANTHER" id="PTHR43409:SF7">
    <property type="entry name" value="BLL1977 PROTEIN"/>
    <property type="match status" value="1"/>
</dbReference>
<reference evidence="7" key="1">
    <citation type="journal article" date="2014" name="Front. Microbiol.">
        <title>High frequency of phylogenetically diverse reductive dehalogenase-homologous genes in deep subseafloor sedimentary metagenomes.</title>
        <authorList>
            <person name="Kawai M."/>
            <person name="Futagami T."/>
            <person name="Toyoda A."/>
            <person name="Takaki Y."/>
            <person name="Nishi S."/>
            <person name="Hori S."/>
            <person name="Arai W."/>
            <person name="Tsubouchi T."/>
            <person name="Morono Y."/>
            <person name="Uchiyama I."/>
            <person name="Ito T."/>
            <person name="Fujiyama A."/>
            <person name="Inagaki F."/>
            <person name="Takami H."/>
        </authorList>
    </citation>
    <scope>NUCLEOTIDE SEQUENCE</scope>
    <source>
        <strain evidence="7">Expedition CK06-06</strain>
    </source>
</reference>
<dbReference type="InterPro" id="IPR007197">
    <property type="entry name" value="rSAM"/>
</dbReference>
<proteinExistence type="predicted"/>
<keyword evidence="4" id="KW-0408">Iron</keyword>
<comment type="cofactor">
    <cofactor evidence="1">
        <name>[4Fe-4S] cluster</name>
        <dbReference type="ChEBI" id="CHEBI:49883"/>
    </cofactor>
</comment>
<evidence type="ECO:0000256" key="1">
    <source>
        <dbReference type="ARBA" id="ARBA00001966"/>
    </source>
</evidence>
<evidence type="ECO:0000256" key="2">
    <source>
        <dbReference type="ARBA" id="ARBA00022691"/>
    </source>
</evidence>
<sequence>IDICNEILRRGLKVNWGARARLYPFDEEIINLLKKAGCNRLHVGVESLDRDILKYMRKGITPEHISQ</sequence>
<dbReference type="InterPro" id="IPR023404">
    <property type="entry name" value="rSAM_horseshoe"/>
</dbReference>
<dbReference type="GO" id="GO:0003824">
    <property type="term" value="F:catalytic activity"/>
    <property type="evidence" value="ECO:0007669"/>
    <property type="project" value="InterPro"/>
</dbReference>
<dbReference type="InterPro" id="IPR051198">
    <property type="entry name" value="BchE-like"/>
</dbReference>
<keyword evidence="2" id="KW-0949">S-adenosyl-L-methionine</keyword>
<feature type="non-terminal residue" evidence="7">
    <location>
        <position position="1"/>
    </location>
</feature>
<dbReference type="SUPFAM" id="SSF102114">
    <property type="entry name" value="Radical SAM enzymes"/>
    <property type="match status" value="1"/>
</dbReference>
<gene>
    <name evidence="7" type="ORF">S06H3_66245</name>
</gene>
<feature type="domain" description="Radical SAM core" evidence="6">
    <location>
        <begin position="24"/>
        <end position="65"/>
    </location>
</feature>
<comment type="caution">
    <text evidence="7">The sequence shown here is derived from an EMBL/GenBank/DDBJ whole genome shotgun (WGS) entry which is preliminary data.</text>
</comment>
<dbReference type="GO" id="GO:0051536">
    <property type="term" value="F:iron-sulfur cluster binding"/>
    <property type="evidence" value="ECO:0007669"/>
    <property type="project" value="UniProtKB-KW"/>
</dbReference>
<feature type="non-terminal residue" evidence="7">
    <location>
        <position position="67"/>
    </location>
</feature>
<evidence type="ECO:0000256" key="3">
    <source>
        <dbReference type="ARBA" id="ARBA00022723"/>
    </source>
</evidence>
<dbReference type="AlphaFoldDB" id="X1QA33"/>
<keyword evidence="3" id="KW-0479">Metal-binding</keyword>
<dbReference type="PANTHER" id="PTHR43409">
    <property type="entry name" value="ANAEROBIC MAGNESIUM-PROTOPORPHYRIN IX MONOMETHYL ESTER CYCLASE-RELATED"/>
    <property type="match status" value="1"/>
</dbReference>
<evidence type="ECO:0000313" key="7">
    <source>
        <dbReference type="EMBL" id="GAI65342.1"/>
    </source>
</evidence>
<dbReference type="InterPro" id="IPR058240">
    <property type="entry name" value="rSAM_sf"/>
</dbReference>
<dbReference type="GO" id="GO:0046872">
    <property type="term" value="F:metal ion binding"/>
    <property type="evidence" value="ECO:0007669"/>
    <property type="project" value="UniProtKB-KW"/>
</dbReference>
<dbReference type="Pfam" id="PF04055">
    <property type="entry name" value="Radical_SAM"/>
    <property type="match status" value="1"/>
</dbReference>
<name>X1QA33_9ZZZZ</name>
<keyword evidence="5" id="KW-0411">Iron-sulfur</keyword>
<protein>
    <recommendedName>
        <fullName evidence="6">Radical SAM core domain-containing protein</fullName>
    </recommendedName>
</protein>
<evidence type="ECO:0000259" key="6">
    <source>
        <dbReference type="Pfam" id="PF04055"/>
    </source>
</evidence>
<dbReference type="EMBL" id="BARV01045026">
    <property type="protein sequence ID" value="GAI65342.1"/>
    <property type="molecule type" value="Genomic_DNA"/>
</dbReference>
<organism evidence="7">
    <name type="scientific">marine sediment metagenome</name>
    <dbReference type="NCBI Taxonomy" id="412755"/>
    <lineage>
        <taxon>unclassified sequences</taxon>
        <taxon>metagenomes</taxon>
        <taxon>ecological metagenomes</taxon>
    </lineage>
</organism>
<accession>X1QA33</accession>
<dbReference type="Gene3D" id="3.80.30.20">
    <property type="entry name" value="tm_1862 like domain"/>
    <property type="match status" value="1"/>
</dbReference>